<gene>
    <name evidence="8" type="ORF">Ga0074115_11757</name>
    <name evidence="9" type="ORF">Ga0076813_15997</name>
</gene>
<dbReference type="SUPFAM" id="SSF88946">
    <property type="entry name" value="Sigma2 domain of RNA polymerase sigma factors"/>
    <property type="match status" value="1"/>
</dbReference>
<evidence type="ECO:0000256" key="3">
    <source>
        <dbReference type="ARBA" id="ARBA00023082"/>
    </source>
</evidence>
<accession>A0A0T5ZAC7</accession>
<evidence type="ECO:0000256" key="1">
    <source>
        <dbReference type="ARBA" id="ARBA00010641"/>
    </source>
</evidence>
<dbReference type="InterPro" id="IPR039425">
    <property type="entry name" value="RNA_pol_sigma-70-like"/>
</dbReference>
<dbReference type="InterPro" id="IPR013324">
    <property type="entry name" value="RNA_pol_sigma_r3/r4-like"/>
</dbReference>
<dbReference type="AlphaFoldDB" id="A0A0T5ZAC7"/>
<evidence type="ECO:0000256" key="5">
    <source>
        <dbReference type="SAM" id="MobiDB-lite"/>
    </source>
</evidence>
<dbReference type="PANTHER" id="PTHR43133">
    <property type="entry name" value="RNA POLYMERASE ECF-TYPE SIGMA FACTO"/>
    <property type="match status" value="1"/>
</dbReference>
<dbReference type="RefSeq" id="WP_057955428.1">
    <property type="nucleotide sequence ID" value="NZ_KQ556880.1"/>
</dbReference>
<evidence type="ECO:0000259" key="6">
    <source>
        <dbReference type="Pfam" id="PF04542"/>
    </source>
</evidence>
<dbReference type="Gene3D" id="1.10.1740.10">
    <property type="match status" value="1"/>
</dbReference>
<evidence type="ECO:0000259" key="7">
    <source>
        <dbReference type="Pfam" id="PF08281"/>
    </source>
</evidence>
<dbReference type="NCBIfam" id="TIGR02937">
    <property type="entry name" value="sigma70-ECF"/>
    <property type="match status" value="1"/>
</dbReference>
<dbReference type="PATRIC" id="fig|54398.3.peg.2140"/>
<dbReference type="Proteomes" id="UP000051634">
    <property type="component" value="Unassembled WGS sequence"/>
</dbReference>
<evidence type="ECO:0000256" key="2">
    <source>
        <dbReference type="ARBA" id="ARBA00023015"/>
    </source>
</evidence>
<reference evidence="10 11" key="1">
    <citation type="submission" date="2015-11" db="EMBL/GenBank/DDBJ databases">
        <title>The genome of Candidatus Endoriftia persephone in Ridgeia piscesae and population structure of the North Eastern Pacific vestimentiferan symbionts.</title>
        <authorList>
            <person name="Perez M."/>
            <person name="Juniper K.S."/>
        </authorList>
    </citation>
    <scope>NUCLEOTIDE SEQUENCE [LARGE SCALE GENOMIC DNA]</scope>
    <source>
        <strain evidence="9">Ind10</strain>
        <strain evidence="8">Ind11</strain>
    </source>
</reference>
<dbReference type="EMBL" id="LMXI01000095">
    <property type="protein sequence ID" value="KRT59771.1"/>
    <property type="molecule type" value="Genomic_DNA"/>
</dbReference>
<keyword evidence="3" id="KW-0731">Sigma factor</keyword>
<keyword evidence="11" id="KW-1185">Reference proteome</keyword>
<dbReference type="GO" id="GO:0016987">
    <property type="term" value="F:sigma factor activity"/>
    <property type="evidence" value="ECO:0007669"/>
    <property type="project" value="UniProtKB-KW"/>
</dbReference>
<dbReference type="SUPFAM" id="SSF88659">
    <property type="entry name" value="Sigma3 and sigma4 domains of RNA polymerase sigma factors"/>
    <property type="match status" value="1"/>
</dbReference>
<evidence type="ECO:0000313" key="11">
    <source>
        <dbReference type="Proteomes" id="UP000051634"/>
    </source>
</evidence>
<keyword evidence="2" id="KW-0805">Transcription regulation</keyword>
<dbReference type="OrthoDB" id="9797134at2"/>
<dbReference type="EMBL" id="LDXT01000080">
    <property type="protein sequence ID" value="KRT55395.1"/>
    <property type="molecule type" value="Genomic_DNA"/>
</dbReference>
<dbReference type="InterPro" id="IPR007627">
    <property type="entry name" value="RNA_pol_sigma70_r2"/>
</dbReference>
<feature type="domain" description="RNA polymerase sigma factor 70 region 4 type 2" evidence="7">
    <location>
        <begin position="118"/>
        <end position="169"/>
    </location>
</feature>
<comment type="similarity">
    <text evidence="1">Belongs to the sigma-70 factor family. ECF subfamily.</text>
</comment>
<dbReference type="GO" id="GO:0003677">
    <property type="term" value="F:DNA binding"/>
    <property type="evidence" value="ECO:0007669"/>
    <property type="project" value="InterPro"/>
</dbReference>
<dbReference type="NCBIfam" id="NF006550">
    <property type="entry name" value="PRK09047.1"/>
    <property type="match status" value="1"/>
</dbReference>
<dbReference type="InterPro" id="IPR014284">
    <property type="entry name" value="RNA_pol_sigma-70_dom"/>
</dbReference>
<feature type="domain" description="RNA polymerase sigma-70 region 2" evidence="6">
    <location>
        <begin position="6"/>
        <end position="73"/>
    </location>
</feature>
<organism evidence="9 10">
    <name type="scientific">endosymbiont of Ridgeia piscesae</name>
    <dbReference type="NCBI Taxonomy" id="54398"/>
    <lineage>
        <taxon>Bacteria</taxon>
        <taxon>Pseudomonadati</taxon>
        <taxon>Pseudomonadota</taxon>
        <taxon>Gammaproteobacteria</taxon>
        <taxon>sulfur-oxidizing symbionts</taxon>
    </lineage>
</organism>
<evidence type="ECO:0000256" key="4">
    <source>
        <dbReference type="ARBA" id="ARBA00023163"/>
    </source>
</evidence>
<dbReference type="Pfam" id="PF08281">
    <property type="entry name" value="Sigma70_r4_2"/>
    <property type="match status" value="1"/>
</dbReference>
<protein>
    <submittedName>
        <fullName evidence="8">RNA polymerase sigma factor, sigma-70 family</fullName>
    </submittedName>
    <submittedName>
        <fullName evidence="9">RNA polymerase sigma-70 factor, ECF subfamily</fullName>
    </submittedName>
</protein>
<evidence type="ECO:0000313" key="10">
    <source>
        <dbReference type="Proteomes" id="UP000051276"/>
    </source>
</evidence>
<sequence length="177" mass="20455">MRAEMERFLGGVERRAYRMSEIATGNREEALDIVQDAMLALVRKYSDRPEAQWAPFFHRILQNQIRDWQRRRSVRQKVFTWLKIGNEEDGVGEPLESLPDPRSEQPERGLQREALAETLELALRRLPLRQQQAFMLRAWEGLDTAATADAMGCSAGSVKTHYSRALAALRGRLEVYR</sequence>
<evidence type="ECO:0000313" key="8">
    <source>
        <dbReference type="EMBL" id="KRT55395.1"/>
    </source>
</evidence>
<keyword evidence="4" id="KW-0804">Transcription</keyword>
<feature type="region of interest" description="Disordered" evidence="5">
    <location>
        <begin position="90"/>
        <end position="109"/>
    </location>
</feature>
<dbReference type="STRING" id="54398.Ga0074115_11757"/>
<dbReference type="GO" id="GO:0006352">
    <property type="term" value="P:DNA-templated transcription initiation"/>
    <property type="evidence" value="ECO:0007669"/>
    <property type="project" value="InterPro"/>
</dbReference>
<dbReference type="Gene3D" id="1.10.10.10">
    <property type="entry name" value="Winged helix-like DNA-binding domain superfamily/Winged helix DNA-binding domain"/>
    <property type="match status" value="1"/>
</dbReference>
<name>A0A0T5ZAC7_9GAMM</name>
<dbReference type="Pfam" id="PF04542">
    <property type="entry name" value="Sigma70_r2"/>
    <property type="match status" value="1"/>
</dbReference>
<dbReference type="PANTHER" id="PTHR43133:SF64">
    <property type="entry name" value="ECF SIGMA FACTOR"/>
    <property type="match status" value="1"/>
</dbReference>
<dbReference type="InterPro" id="IPR013325">
    <property type="entry name" value="RNA_pol_sigma_r2"/>
</dbReference>
<dbReference type="InterPro" id="IPR036388">
    <property type="entry name" value="WH-like_DNA-bd_sf"/>
</dbReference>
<dbReference type="InterPro" id="IPR013249">
    <property type="entry name" value="RNA_pol_sigma70_r4_t2"/>
</dbReference>
<dbReference type="Proteomes" id="UP000051276">
    <property type="component" value="Unassembled WGS sequence"/>
</dbReference>
<evidence type="ECO:0000313" key="9">
    <source>
        <dbReference type="EMBL" id="KRT59771.1"/>
    </source>
</evidence>
<feature type="compositionally biased region" description="Basic and acidic residues" evidence="5">
    <location>
        <begin position="99"/>
        <end position="109"/>
    </location>
</feature>
<proteinExistence type="inferred from homology"/>
<comment type="caution">
    <text evidence="9">The sequence shown here is derived from an EMBL/GenBank/DDBJ whole genome shotgun (WGS) entry which is preliminary data.</text>
</comment>